<dbReference type="GO" id="GO:0030246">
    <property type="term" value="F:carbohydrate binding"/>
    <property type="evidence" value="ECO:0007669"/>
    <property type="project" value="InterPro"/>
</dbReference>
<feature type="non-terminal residue" evidence="1">
    <location>
        <position position="82"/>
    </location>
</feature>
<accession>X1TTB7</accession>
<comment type="caution">
    <text evidence="1">The sequence shown here is derived from an EMBL/GenBank/DDBJ whole genome shotgun (WGS) entry which is preliminary data.</text>
</comment>
<dbReference type="Gene3D" id="2.60.40.1760">
    <property type="entry name" value="glycosyl hydrolase (family 31)"/>
    <property type="match status" value="1"/>
</dbReference>
<evidence type="ECO:0000313" key="1">
    <source>
        <dbReference type="EMBL" id="GAI90815.1"/>
    </source>
</evidence>
<gene>
    <name evidence="1" type="ORF">S12H4_40158</name>
</gene>
<reference evidence="1" key="1">
    <citation type="journal article" date="2014" name="Front. Microbiol.">
        <title>High frequency of phylogenetically diverse reductive dehalogenase-homologous genes in deep subseafloor sedimentary metagenomes.</title>
        <authorList>
            <person name="Kawai M."/>
            <person name="Futagami T."/>
            <person name="Toyoda A."/>
            <person name="Takaki Y."/>
            <person name="Nishi S."/>
            <person name="Hori S."/>
            <person name="Arai W."/>
            <person name="Tsubouchi T."/>
            <person name="Morono Y."/>
            <person name="Uchiyama I."/>
            <person name="Ito T."/>
            <person name="Fujiyama A."/>
            <person name="Inagaki F."/>
            <person name="Takami H."/>
        </authorList>
    </citation>
    <scope>NUCLEOTIDE SEQUENCE</scope>
    <source>
        <strain evidence="1">Expedition CK06-06</strain>
    </source>
</reference>
<dbReference type="AlphaFoldDB" id="X1TTB7"/>
<dbReference type="SUPFAM" id="SSF74650">
    <property type="entry name" value="Galactose mutarotase-like"/>
    <property type="match status" value="1"/>
</dbReference>
<dbReference type="EMBL" id="BARW01024347">
    <property type="protein sequence ID" value="GAI90815.1"/>
    <property type="molecule type" value="Genomic_DNA"/>
</dbReference>
<dbReference type="GO" id="GO:0005975">
    <property type="term" value="P:carbohydrate metabolic process"/>
    <property type="evidence" value="ECO:0007669"/>
    <property type="project" value="InterPro"/>
</dbReference>
<organism evidence="1">
    <name type="scientific">marine sediment metagenome</name>
    <dbReference type="NCBI Taxonomy" id="412755"/>
    <lineage>
        <taxon>unclassified sequences</taxon>
        <taxon>metagenomes</taxon>
        <taxon>ecological metagenomes</taxon>
    </lineage>
</organism>
<dbReference type="GO" id="GO:0003824">
    <property type="term" value="F:catalytic activity"/>
    <property type="evidence" value="ECO:0007669"/>
    <property type="project" value="InterPro"/>
</dbReference>
<name>X1TTB7_9ZZZZ</name>
<dbReference type="InterPro" id="IPR011013">
    <property type="entry name" value="Gal_mutarotase_sf_dom"/>
</dbReference>
<protein>
    <submittedName>
        <fullName evidence="1">Uncharacterized protein</fullName>
    </submittedName>
</protein>
<sequence>MCSVTSWRKTERGVLVQLEEGILEVSFASPDIVRVRCTNEKNFLNEKTYVVEKPPLYEHFIVINHEKAVSLVTDKLRIKIRL</sequence>
<proteinExistence type="predicted"/>